<keyword evidence="3" id="KW-0677">Repeat</keyword>
<accession>A0A0M4SNH2</accession>
<organism evidence="9 10">
    <name type="scientific">Nostoc piscinale CENA21</name>
    <dbReference type="NCBI Taxonomy" id="224013"/>
    <lineage>
        <taxon>Bacteria</taxon>
        <taxon>Bacillati</taxon>
        <taxon>Cyanobacteriota</taxon>
        <taxon>Cyanophyceae</taxon>
        <taxon>Nostocales</taxon>
        <taxon>Nostocaceae</taxon>
        <taxon>Nostoc</taxon>
    </lineage>
</organism>
<keyword evidence="4 6" id="KW-0802">TPR repeat</keyword>
<dbReference type="Gene3D" id="1.25.40.10">
    <property type="entry name" value="Tetratricopeptide repeat domain"/>
    <property type="match status" value="2"/>
</dbReference>
<dbReference type="PANTHER" id="PTHR46630">
    <property type="entry name" value="TETRATRICOPEPTIDE REPEAT PROTEIN 29"/>
    <property type="match status" value="1"/>
</dbReference>
<evidence type="ECO:0000256" key="8">
    <source>
        <dbReference type="SAM" id="SignalP"/>
    </source>
</evidence>
<dbReference type="STRING" id="224013.ACX27_01880"/>
<evidence type="ECO:0000313" key="9">
    <source>
        <dbReference type="EMBL" id="ALF51878.1"/>
    </source>
</evidence>
<comment type="subcellular location">
    <subcellularLocation>
        <location evidence="1">Cytoplasm</location>
    </subcellularLocation>
</comment>
<reference evidence="10" key="1">
    <citation type="submission" date="2015-07" db="EMBL/GenBank/DDBJ databases">
        <title>Genome Of Nitrogen-Fixing Cyanobacterium Nostoc piscinale CENA21 From Solimoes/Amazon River Floodplain Sediments And Comparative Genomics To Uncover Biosynthetic Natural Products Potential.</title>
        <authorList>
            <person name="Leao T.F."/>
            <person name="Leao P.N."/>
            <person name="Guimaraes P.I."/>
            <person name="de Melo A.G.C."/>
            <person name="Ramos R.T.J."/>
            <person name="Silva A."/>
            <person name="Fiore M.F."/>
            <person name="Schneider M.P.C."/>
        </authorList>
    </citation>
    <scope>NUCLEOTIDE SEQUENCE [LARGE SCALE GENOMIC DNA]</scope>
    <source>
        <strain evidence="10">CENA21</strain>
    </source>
</reference>
<evidence type="ECO:0000256" key="1">
    <source>
        <dbReference type="ARBA" id="ARBA00004496"/>
    </source>
</evidence>
<evidence type="ECO:0000256" key="5">
    <source>
        <dbReference type="ARBA" id="ARBA00038253"/>
    </source>
</evidence>
<evidence type="ECO:0000256" key="3">
    <source>
        <dbReference type="ARBA" id="ARBA00022737"/>
    </source>
</evidence>
<comment type="similarity">
    <text evidence="5">Belongs to the Rap family.</text>
</comment>
<dbReference type="InterPro" id="IPR051476">
    <property type="entry name" value="Bac_ResReg_Asp_Phosphatase"/>
</dbReference>
<dbReference type="InterPro" id="IPR019734">
    <property type="entry name" value="TPR_rpt"/>
</dbReference>
<evidence type="ECO:0000256" key="2">
    <source>
        <dbReference type="ARBA" id="ARBA00022490"/>
    </source>
</evidence>
<dbReference type="SMART" id="SM00028">
    <property type="entry name" value="TPR"/>
    <property type="match status" value="4"/>
</dbReference>
<evidence type="ECO:0000256" key="4">
    <source>
        <dbReference type="ARBA" id="ARBA00022803"/>
    </source>
</evidence>
<proteinExistence type="inferred from homology"/>
<feature type="repeat" description="TPR" evidence="6">
    <location>
        <begin position="358"/>
        <end position="391"/>
    </location>
</feature>
<dbReference type="KEGG" id="npz:ACX27_01880"/>
<name>A0A0M4SNH2_9NOSO</name>
<evidence type="ECO:0000256" key="6">
    <source>
        <dbReference type="PROSITE-ProRule" id="PRU00339"/>
    </source>
</evidence>
<gene>
    <name evidence="9" type="ORF">ACX27_01880</name>
</gene>
<evidence type="ECO:0000256" key="7">
    <source>
        <dbReference type="SAM" id="MobiDB-lite"/>
    </source>
</evidence>
<protein>
    <recommendedName>
        <fullName evidence="11">TPR repeat-containing protein</fullName>
    </recommendedName>
</protein>
<dbReference type="Pfam" id="PF13181">
    <property type="entry name" value="TPR_8"/>
    <property type="match status" value="1"/>
</dbReference>
<dbReference type="RefSeq" id="WP_062287667.1">
    <property type="nucleotide sequence ID" value="NZ_CP012036.1"/>
</dbReference>
<dbReference type="AlphaFoldDB" id="A0A0M4SNH2"/>
<dbReference type="InterPro" id="IPR011990">
    <property type="entry name" value="TPR-like_helical_dom_sf"/>
</dbReference>
<sequence>MLRRLCAIAIFTILLNNSVTLAATKDPNQADKFPPSPLEVTTPDPLVRPSADKQPLTVEEQQTLATALDELNQQATATLQAGDKVTAFEIWNREIRLRRYLGTIPEIEALSRVGAVAWNQNDRQEIFYITQRLQAIQKQALSPKTIAQKGVDLELLQALGAAYQNVRSPQNALEVYNQILTAVRQQQDKTAELSTLQTIAELHLAWFDYPQAAATYQELLNIAVAGGDRTSEVTYLQQLAYVYQQGKQPQQAIDTLNKLALLYTDPENILKLPQLKLAIAGNYESLAKENPSLIQEAFNNYQQAYTTAWESQQFVLAAEALQKLIALYRSQGQIDAALQTSQILIETQGKAYNYYGLMQAYDQIGQIYLQQKDYPQALSAFKQGLQLAQQLKHEESYFTQQIEKISKESGQ</sequence>
<feature type="region of interest" description="Disordered" evidence="7">
    <location>
        <begin position="26"/>
        <end position="54"/>
    </location>
</feature>
<keyword evidence="8" id="KW-0732">Signal</keyword>
<evidence type="ECO:0000313" key="10">
    <source>
        <dbReference type="Proteomes" id="UP000062645"/>
    </source>
</evidence>
<dbReference type="GO" id="GO:0005737">
    <property type="term" value="C:cytoplasm"/>
    <property type="evidence" value="ECO:0007669"/>
    <property type="project" value="UniProtKB-SubCell"/>
</dbReference>
<dbReference type="OrthoDB" id="419844at2"/>
<feature type="signal peptide" evidence="8">
    <location>
        <begin position="1"/>
        <end position="22"/>
    </location>
</feature>
<dbReference type="PROSITE" id="PS50005">
    <property type="entry name" value="TPR"/>
    <property type="match status" value="1"/>
</dbReference>
<feature type="chain" id="PRO_5005801747" description="TPR repeat-containing protein" evidence="8">
    <location>
        <begin position="23"/>
        <end position="411"/>
    </location>
</feature>
<dbReference type="PATRIC" id="fig|224013.5.peg.455"/>
<keyword evidence="10" id="KW-1185">Reference proteome</keyword>
<dbReference type="PANTHER" id="PTHR46630:SF1">
    <property type="entry name" value="TETRATRICOPEPTIDE REPEAT PROTEIN 29"/>
    <property type="match status" value="1"/>
</dbReference>
<keyword evidence="2" id="KW-0963">Cytoplasm</keyword>
<reference evidence="9 10" key="2">
    <citation type="journal article" date="2016" name="Genome Announc.">
        <title>Draft Genome Sequence of the N2-Fixing Cyanobacterium Nostoc piscinale CENA21, Isolated from the Brazilian Amazon Floodplain.</title>
        <authorList>
            <person name="Leao T."/>
            <person name="Guimaraes P.I."/>
            <person name="de Melo A.G."/>
            <person name="Ramos R.T."/>
            <person name="Leao P.N."/>
            <person name="Silva A."/>
            <person name="Fiore M.F."/>
            <person name="Schneider M.P."/>
        </authorList>
    </citation>
    <scope>NUCLEOTIDE SEQUENCE [LARGE SCALE GENOMIC DNA]</scope>
    <source>
        <strain evidence="9 10">CENA21</strain>
    </source>
</reference>
<dbReference type="EMBL" id="CP012036">
    <property type="protein sequence ID" value="ALF51878.1"/>
    <property type="molecule type" value="Genomic_DNA"/>
</dbReference>
<dbReference type="SUPFAM" id="SSF48452">
    <property type="entry name" value="TPR-like"/>
    <property type="match status" value="1"/>
</dbReference>
<evidence type="ECO:0008006" key="11">
    <source>
        <dbReference type="Google" id="ProtNLM"/>
    </source>
</evidence>
<dbReference type="Proteomes" id="UP000062645">
    <property type="component" value="Chromosome"/>
</dbReference>